<dbReference type="AlphaFoldDB" id="A0A0A9Y918"/>
<feature type="non-terminal residue" evidence="2">
    <location>
        <position position="368"/>
    </location>
</feature>
<feature type="transmembrane region" description="Helical" evidence="1">
    <location>
        <begin position="338"/>
        <end position="359"/>
    </location>
</feature>
<keyword evidence="1" id="KW-1133">Transmembrane helix</keyword>
<keyword evidence="1" id="KW-0472">Membrane</keyword>
<accession>A0A0A9Y918</accession>
<protein>
    <submittedName>
        <fullName evidence="2">Maturase K</fullName>
    </submittedName>
</protein>
<feature type="non-terminal residue" evidence="2">
    <location>
        <position position="1"/>
    </location>
</feature>
<gene>
    <name evidence="2" type="primary">matK_6</name>
    <name evidence="2" type="ORF">CM83_100118</name>
</gene>
<reference evidence="2" key="2">
    <citation type="submission" date="2014-07" db="EMBL/GenBank/DDBJ databases">
        <authorList>
            <person name="Hull J."/>
        </authorList>
    </citation>
    <scope>NUCLEOTIDE SEQUENCE</scope>
</reference>
<feature type="transmembrane region" description="Helical" evidence="1">
    <location>
        <begin position="94"/>
        <end position="111"/>
    </location>
</feature>
<reference evidence="2" key="1">
    <citation type="journal article" date="2014" name="PLoS ONE">
        <title>Transcriptome-Based Identification of ABC Transporters in the Western Tarnished Plant Bug Lygus hesperus.</title>
        <authorList>
            <person name="Hull J.J."/>
            <person name="Chaney K."/>
            <person name="Geib S.M."/>
            <person name="Fabrick J.A."/>
            <person name="Brent C.S."/>
            <person name="Walsh D."/>
            <person name="Lavine L.C."/>
        </authorList>
    </citation>
    <scope>NUCLEOTIDE SEQUENCE</scope>
</reference>
<evidence type="ECO:0000256" key="1">
    <source>
        <dbReference type="SAM" id="Phobius"/>
    </source>
</evidence>
<feature type="transmembrane region" description="Helical" evidence="1">
    <location>
        <begin position="187"/>
        <end position="208"/>
    </location>
</feature>
<feature type="transmembrane region" description="Helical" evidence="1">
    <location>
        <begin position="117"/>
        <end position="137"/>
    </location>
</feature>
<evidence type="ECO:0000313" key="2">
    <source>
        <dbReference type="EMBL" id="JAG28674.1"/>
    </source>
</evidence>
<organism evidence="2">
    <name type="scientific">Lygus hesperus</name>
    <name type="common">Western plant bug</name>
    <dbReference type="NCBI Taxonomy" id="30085"/>
    <lineage>
        <taxon>Eukaryota</taxon>
        <taxon>Metazoa</taxon>
        <taxon>Ecdysozoa</taxon>
        <taxon>Arthropoda</taxon>
        <taxon>Hexapoda</taxon>
        <taxon>Insecta</taxon>
        <taxon>Pterygota</taxon>
        <taxon>Neoptera</taxon>
        <taxon>Paraneoptera</taxon>
        <taxon>Hemiptera</taxon>
        <taxon>Heteroptera</taxon>
        <taxon>Panheteroptera</taxon>
        <taxon>Cimicomorpha</taxon>
        <taxon>Miridae</taxon>
        <taxon>Mirini</taxon>
        <taxon>Lygus</taxon>
    </lineage>
</organism>
<feature type="transmembrane region" description="Helical" evidence="1">
    <location>
        <begin position="50"/>
        <end position="73"/>
    </location>
</feature>
<keyword evidence="1" id="KW-0812">Transmembrane</keyword>
<feature type="transmembrane region" description="Helical" evidence="1">
    <location>
        <begin position="301"/>
        <end position="326"/>
    </location>
</feature>
<sequence length="368" mass="41918">SGKVFERVCCNIVFYRSVLSLIMDKRGSTASGLFDPGIPDVTRGKVFPSLILLMEALYMFSVSSISVYLVFGFGEFMVTYNELTVQSMTIKSRFYGCCVVLLIGILCDSYAGHYYSVLTFLIINTFLPILHFVIAIYPHSFSTEIKLSIANAATPFWGILLCAEPPRIRVISTAVFELSYFRKHRTFFSLLVYFWYVGAFLGGFVVYVCGSSRTGYAIILGMDTLFMGLYIGFWIFSRSSLLTERGQIAVVERALAYTLCLLTRQLDRILLKKFFYKRKQGTNDFLCVQFSERSAFNSRSILGTLLIILPLTAYFSMLVLLETLYYTQISMLDVQTQLFPLITVKNGIYLVLFPPLELFSSKVLDKWF</sequence>
<name>A0A0A9Y918_LYGHE</name>
<feature type="transmembrane region" description="Helical" evidence="1">
    <location>
        <begin position="214"/>
        <end position="236"/>
    </location>
</feature>
<proteinExistence type="predicted"/>
<dbReference type="EMBL" id="GBHO01014930">
    <property type="protein sequence ID" value="JAG28674.1"/>
    <property type="molecule type" value="Transcribed_RNA"/>
</dbReference>